<dbReference type="InterPro" id="IPR008271">
    <property type="entry name" value="Ser/Thr_kinase_AS"/>
</dbReference>
<dbReference type="InterPro" id="IPR000719">
    <property type="entry name" value="Prot_kinase_dom"/>
</dbReference>
<dbReference type="GO" id="GO:0005524">
    <property type="term" value="F:ATP binding"/>
    <property type="evidence" value="ECO:0007669"/>
    <property type="project" value="UniProtKB-KW"/>
</dbReference>
<evidence type="ECO:0000256" key="21">
    <source>
        <dbReference type="ARBA" id="ARBA00048679"/>
    </source>
</evidence>
<comment type="similarity">
    <text evidence="3">Belongs to the protein kinase superfamily. Ser/Thr protein kinase family.</text>
</comment>
<keyword evidence="8" id="KW-0433">Leucine-rich repeat</keyword>
<dbReference type="InterPro" id="IPR003591">
    <property type="entry name" value="Leu-rich_rpt_typical-subtyp"/>
</dbReference>
<feature type="chain" id="PRO_5002891484" description="non-specific serine/threonine protein kinase" evidence="23">
    <location>
        <begin position="30"/>
        <end position="1033"/>
    </location>
</feature>
<evidence type="ECO:0000256" key="22">
    <source>
        <dbReference type="SAM" id="Phobius"/>
    </source>
</evidence>
<evidence type="ECO:0000256" key="11">
    <source>
        <dbReference type="ARBA" id="ARBA00022729"/>
    </source>
</evidence>
<evidence type="ECO:0000256" key="5">
    <source>
        <dbReference type="ARBA" id="ARBA00022475"/>
    </source>
</evidence>
<keyword evidence="14" id="KW-0418">Kinase</keyword>
<feature type="signal peptide" evidence="23">
    <location>
        <begin position="1"/>
        <end position="29"/>
    </location>
</feature>
<comment type="subcellular location">
    <subcellularLocation>
        <location evidence="1">Cell membrane</location>
        <topology evidence="1">Single-pass membrane protein</topology>
    </subcellularLocation>
    <subcellularLocation>
        <location evidence="2">Membrane</location>
        <topology evidence="2">Single-pass type I membrane protein</topology>
    </subcellularLocation>
</comment>
<comment type="catalytic activity">
    <reaction evidence="20">
        <text>L-threonyl-[protein] + ATP = O-phospho-L-threonyl-[protein] + ADP + H(+)</text>
        <dbReference type="Rhea" id="RHEA:46608"/>
        <dbReference type="Rhea" id="RHEA-COMP:11060"/>
        <dbReference type="Rhea" id="RHEA-COMP:11605"/>
        <dbReference type="ChEBI" id="CHEBI:15378"/>
        <dbReference type="ChEBI" id="CHEBI:30013"/>
        <dbReference type="ChEBI" id="CHEBI:30616"/>
        <dbReference type="ChEBI" id="CHEBI:61977"/>
        <dbReference type="ChEBI" id="CHEBI:456216"/>
        <dbReference type="EC" id="2.7.11.1"/>
    </reaction>
</comment>
<keyword evidence="9" id="KW-0808">Transferase</keyword>
<keyword evidence="26" id="KW-1185">Reference proteome</keyword>
<dbReference type="AlphaFoldDB" id="B9SJE5"/>
<keyword evidence="12" id="KW-0677">Repeat</keyword>
<protein>
    <recommendedName>
        <fullName evidence="4">non-specific serine/threonine protein kinase</fullName>
        <ecNumber evidence="4">2.7.11.1</ecNumber>
    </recommendedName>
</protein>
<dbReference type="InterPro" id="IPR051809">
    <property type="entry name" value="Plant_receptor-like_S/T_kinase"/>
</dbReference>
<keyword evidence="13" id="KW-0547">Nucleotide-binding</keyword>
<dbReference type="GO" id="GO:0005886">
    <property type="term" value="C:plasma membrane"/>
    <property type="evidence" value="ECO:0007669"/>
    <property type="project" value="UniProtKB-SubCell"/>
</dbReference>
<accession>B9SJE5</accession>
<evidence type="ECO:0000256" key="15">
    <source>
        <dbReference type="ARBA" id="ARBA00022840"/>
    </source>
</evidence>
<keyword evidence="5" id="KW-1003">Cell membrane</keyword>
<keyword evidence="17 22" id="KW-0472">Membrane</keyword>
<evidence type="ECO:0000256" key="4">
    <source>
        <dbReference type="ARBA" id="ARBA00012513"/>
    </source>
</evidence>
<dbReference type="InParanoid" id="B9SJE5"/>
<evidence type="ECO:0000256" key="9">
    <source>
        <dbReference type="ARBA" id="ARBA00022679"/>
    </source>
</evidence>
<dbReference type="PROSITE" id="PS50011">
    <property type="entry name" value="PROTEIN_KINASE_DOM"/>
    <property type="match status" value="1"/>
</dbReference>
<evidence type="ECO:0000256" key="12">
    <source>
        <dbReference type="ARBA" id="ARBA00022737"/>
    </source>
</evidence>
<evidence type="ECO:0000256" key="3">
    <source>
        <dbReference type="ARBA" id="ARBA00008684"/>
    </source>
</evidence>
<evidence type="ECO:0000313" key="26">
    <source>
        <dbReference type="Proteomes" id="UP000008311"/>
    </source>
</evidence>
<evidence type="ECO:0000256" key="17">
    <source>
        <dbReference type="ARBA" id="ARBA00023136"/>
    </source>
</evidence>
<dbReference type="Proteomes" id="UP000008311">
    <property type="component" value="Unassembled WGS sequence"/>
</dbReference>
<dbReference type="SMART" id="SM00220">
    <property type="entry name" value="S_TKc"/>
    <property type="match status" value="1"/>
</dbReference>
<comment type="catalytic activity">
    <reaction evidence="21">
        <text>L-seryl-[protein] + ATP = O-phospho-L-seryl-[protein] + ADP + H(+)</text>
        <dbReference type="Rhea" id="RHEA:17989"/>
        <dbReference type="Rhea" id="RHEA-COMP:9863"/>
        <dbReference type="Rhea" id="RHEA-COMP:11604"/>
        <dbReference type="ChEBI" id="CHEBI:15378"/>
        <dbReference type="ChEBI" id="CHEBI:29999"/>
        <dbReference type="ChEBI" id="CHEBI:30616"/>
        <dbReference type="ChEBI" id="CHEBI:83421"/>
        <dbReference type="ChEBI" id="CHEBI:456216"/>
        <dbReference type="EC" id="2.7.11.1"/>
    </reaction>
</comment>
<evidence type="ECO:0000256" key="23">
    <source>
        <dbReference type="SAM" id="SignalP"/>
    </source>
</evidence>
<dbReference type="Pfam" id="PF07714">
    <property type="entry name" value="PK_Tyr_Ser-Thr"/>
    <property type="match status" value="1"/>
</dbReference>
<keyword evidence="7" id="KW-0597">Phosphoprotein</keyword>
<dbReference type="FunFam" id="1.10.510.10:FF:000358">
    <property type="entry name" value="Putative leucine-rich repeat receptor-like serine/threonine-protein kinase"/>
    <property type="match status" value="1"/>
</dbReference>
<dbReference type="GO" id="GO:0016491">
    <property type="term" value="F:oxidoreductase activity"/>
    <property type="evidence" value="ECO:0007669"/>
    <property type="project" value="UniProtKB-KW"/>
</dbReference>
<dbReference type="Gene3D" id="1.10.510.10">
    <property type="entry name" value="Transferase(Phosphotransferase) domain 1"/>
    <property type="match status" value="1"/>
</dbReference>
<dbReference type="SMART" id="SM00369">
    <property type="entry name" value="LRR_TYP"/>
    <property type="match status" value="10"/>
</dbReference>
<dbReference type="InterPro" id="IPR055414">
    <property type="entry name" value="LRR_R13L4/SHOC2-like"/>
</dbReference>
<dbReference type="GO" id="GO:0106310">
    <property type="term" value="F:protein serine kinase activity"/>
    <property type="evidence" value="ECO:0007669"/>
    <property type="project" value="RHEA"/>
</dbReference>
<dbReference type="Gene3D" id="3.80.10.10">
    <property type="entry name" value="Ribonuclease Inhibitor"/>
    <property type="match status" value="4"/>
</dbReference>
<dbReference type="FunFam" id="3.80.10.10:FF:000101">
    <property type="entry name" value="LRR receptor-like serine/threonine-protein kinase ERECTA"/>
    <property type="match status" value="1"/>
</dbReference>
<dbReference type="PROSITE" id="PS00108">
    <property type="entry name" value="PROTEIN_KINASE_ST"/>
    <property type="match status" value="1"/>
</dbReference>
<reference evidence="26" key="1">
    <citation type="journal article" date="2010" name="Nat. Biotechnol.">
        <title>Draft genome sequence of the oilseed species Ricinus communis.</title>
        <authorList>
            <person name="Chan A.P."/>
            <person name="Crabtree J."/>
            <person name="Zhao Q."/>
            <person name="Lorenzi H."/>
            <person name="Orvis J."/>
            <person name="Puiu D."/>
            <person name="Melake-Berhan A."/>
            <person name="Jones K.M."/>
            <person name="Redman J."/>
            <person name="Chen G."/>
            <person name="Cahoon E.B."/>
            <person name="Gedil M."/>
            <person name="Stanke M."/>
            <person name="Haas B.J."/>
            <person name="Wortman J.R."/>
            <person name="Fraser-Liggett C.M."/>
            <person name="Ravel J."/>
            <person name="Rabinowicz P.D."/>
        </authorList>
    </citation>
    <scope>NUCLEOTIDE SEQUENCE [LARGE SCALE GENOMIC DNA]</scope>
    <source>
        <strain evidence="26">cv. Hale</strain>
    </source>
</reference>
<proteinExistence type="inferred from homology"/>
<evidence type="ECO:0000256" key="2">
    <source>
        <dbReference type="ARBA" id="ARBA00004479"/>
    </source>
</evidence>
<evidence type="ECO:0000256" key="10">
    <source>
        <dbReference type="ARBA" id="ARBA00022692"/>
    </source>
</evidence>
<keyword evidence="16 22" id="KW-1133">Transmembrane helix</keyword>
<dbReference type="InterPro" id="IPR001245">
    <property type="entry name" value="Ser-Thr/Tyr_kinase_cat_dom"/>
</dbReference>
<dbReference type="Gene3D" id="3.30.200.20">
    <property type="entry name" value="Phosphorylase Kinase, domain 1"/>
    <property type="match status" value="1"/>
</dbReference>
<dbReference type="GO" id="GO:0004674">
    <property type="term" value="F:protein serine/threonine kinase activity"/>
    <property type="evidence" value="ECO:0007669"/>
    <property type="project" value="UniProtKB-KW"/>
</dbReference>
<dbReference type="FunFam" id="3.30.200.20:FF:000432">
    <property type="entry name" value="LRR receptor-like serine/threonine-protein kinase EFR"/>
    <property type="match status" value="1"/>
</dbReference>
<name>B9SJE5_RICCO</name>
<keyword evidence="10 22" id="KW-0812">Transmembrane</keyword>
<dbReference type="Pfam" id="PF08263">
    <property type="entry name" value="LRRNT_2"/>
    <property type="match status" value="1"/>
</dbReference>
<evidence type="ECO:0000256" key="20">
    <source>
        <dbReference type="ARBA" id="ARBA00047899"/>
    </source>
</evidence>
<dbReference type="EMBL" id="EQ973983">
    <property type="protein sequence ID" value="EEF36308.1"/>
    <property type="molecule type" value="Genomic_DNA"/>
</dbReference>
<dbReference type="SUPFAM" id="SSF56112">
    <property type="entry name" value="Protein kinase-like (PK-like)"/>
    <property type="match status" value="1"/>
</dbReference>
<keyword evidence="18 25" id="KW-0675">Receptor</keyword>
<evidence type="ECO:0000256" key="19">
    <source>
        <dbReference type="ARBA" id="ARBA00023180"/>
    </source>
</evidence>
<keyword evidence="11 23" id="KW-0732">Signal</keyword>
<dbReference type="EC" id="2.7.11.1" evidence="4"/>
<sequence>MPYSLFSSQATVSLISFFGILCLSTSGEAHGNETDKLALLSFKAQITDDPLELLQSWNATSHFCDWRGVTCGNRHQRVVKLELYSLKLSGSLPHHIGNLSFLRVLDLHNNSLSGEIPSEIGYLRRLQVLNLRNNSIVGKIPANISSCSSLLHFNVGGNRLMGDIPSALGKLSKLVFFGVDRNTLTGSIPSSFGNLSSLQVLAIHVNKMNGNIPDELGRLTNVLDFIVHTNNFSGAIPPPIFNLSSLVRMDLSVNNFRGNLPSNMGISLPNLQFFSVLMNYEFTGPIPISISNASNLLYFNLAGNKFTGEVPTLENLHELEALSLTSNHLGSAGTNDLSFLCTLTNGTNFRRLAINLNNFGGDLPGCIGNFSTRLRLLSMSDNMISGSMPAEIGNLVSLDVFDMGNNQFSGSLPPSITKLQQLKVLYLQANKFSGEIPHYLGNLTLLTELMLNDNSFRGMIPLSLGRCQNLLLLDLANNNLNGSIPPELFDLSSLSAYLRLSHNHLVGALSEKVQNLNNLGVLYVDHNFLSGEIPSSLGSCIRLERLNMRDNSFKGSIPSSLSALRGLQVVDLSHNNLSGQIPEFLGSFPFLQSLNLSFNDFEGLVPTEGVFKNASSTSVMGNNKLCGGVSDFHLLACNIRSSTNRRLKLKAIIASVAVLLGALLMLSFLLILRSRKKSQAPALSSEIPLLRVSYQNLHDATKGFSSSNLINVGGFGSVYQGVLGESGQLVAVKVLNVQHQTAAKSFMVECEVLKSIRHRNLVKVLTACSSIDYQGNDFKALVYEFMVNGSLEEWLHPVVVDGSDEPPKKLDLLQRLNIAIDIASALEYLQNHCETTIVHCDLKPSNVLLDAELTGHVSDFGIAKFLLKDNNNRSTNLSSSVQLRGTIGYAPPEYGMGGQVSIFGDIYSYGILLLEMFTGKRPTNDMFKEGLNLHKFAKSALPDGVAEILDPVLLQESGEIDSRSIRTKKIMDCLISIVDIGVSCSAELPGDRVCTSDVALKLSSIRSKLLWTELRTNPEIASWLACQAYNPAA</sequence>
<keyword evidence="15" id="KW-0067">ATP-binding</keyword>
<evidence type="ECO:0000256" key="8">
    <source>
        <dbReference type="ARBA" id="ARBA00022614"/>
    </source>
</evidence>
<evidence type="ECO:0000256" key="14">
    <source>
        <dbReference type="ARBA" id="ARBA00022777"/>
    </source>
</evidence>
<organism evidence="25 26">
    <name type="scientific">Ricinus communis</name>
    <name type="common">Castor bean</name>
    <dbReference type="NCBI Taxonomy" id="3988"/>
    <lineage>
        <taxon>Eukaryota</taxon>
        <taxon>Viridiplantae</taxon>
        <taxon>Streptophyta</taxon>
        <taxon>Embryophyta</taxon>
        <taxon>Tracheophyta</taxon>
        <taxon>Spermatophyta</taxon>
        <taxon>Magnoliopsida</taxon>
        <taxon>eudicotyledons</taxon>
        <taxon>Gunneridae</taxon>
        <taxon>Pentapetalae</taxon>
        <taxon>rosids</taxon>
        <taxon>fabids</taxon>
        <taxon>Malpighiales</taxon>
        <taxon>Euphorbiaceae</taxon>
        <taxon>Acalyphoideae</taxon>
        <taxon>Acalypheae</taxon>
        <taxon>Ricinus</taxon>
    </lineage>
</organism>
<feature type="domain" description="Protein kinase" evidence="24">
    <location>
        <begin position="704"/>
        <end position="1030"/>
    </location>
</feature>
<dbReference type="eggNOG" id="ENOG502QPYS">
    <property type="taxonomic scope" value="Eukaryota"/>
</dbReference>
<dbReference type="InterPro" id="IPR001611">
    <property type="entry name" value="Leu-rich_rpt"/>
</dbReference>
<gene>
    <name evidence="25" type="ORF">RCOM_0526220</name>
</gene>
<evidence type="ECO:0000256" key="1">
    <source>
        <dbReference type="ARBA" id="ARBA00004162"/>
    </source>
</evidence>
<dbReference type="SUPFAM" id="SSF52058">
    <property type="entry name" value="L domain-like"/>
    <property type="match status" value="2"/>
</dbReference>
<dbReference type="InterPro" id="IPR013210">
    <property type="entry name" value="LRR_N_plant-typ"/>
</dbReference>
<evidence type="ECO:0000256" key="6">
    <source>
        <dbReference type="ARBA" id="ARBA00022527"/>
    </source>
</evidence>
<dbReference type="PANTHER" id="PTHR27008">
    <property type="entry name" value="OS04G0122200 PROTEIN"/>
    <property type="match status" value="1"/>
</dbReference>
<dbReference type="PANTHER" id="PTHR27008:SF562">
    <property type="entry name" value="PROTEIN KINASE DOMAIN-CONTAINING PROTEIN"/>
    <property type="match status" value="1"/>
</dbReference>
<evidence type="ECO:0000256" key="7">
    <source>
        <dbReference type="ARBA" id="ARBA00022553"/>
    </source>
</evidence>
<dbReference type="FunCoup" id="B9SJE5">
    <property type="interactions" value="1204"/>
</dbReference>
<dbReference type="FunFam" id="3.80.10.10:FF:000383">
    <property type="entry name" value="Leucine-rich repeat receptor protein kinase EMS1"/>
    <property type="match status" value="1"/>
</dbReference>
<evidence type="ECO:0000256" key="18">
    <source>
        <dbReference type="ARBA" id="ARBA00023170"/>
    </source>
</evidence>
<dbReference type="Pfam" id="PF00560">
    <property type="entry name" value="LRR_1"/>
    <property type="match status" value="2"/>
</dbReference>
<evidence type="ECO:0000259" key="24">
    <source>
        <dbReference type="PROSITE" id="PS50011"/>
    </source>
</evidence>
<dbReference type="Pfam" id="PF23598">
    <property type="entry name" value="LRR_14"/>
    <property type="match status" value="1"/>
</dbReference>
<dbReference type="InterPro" id="IPR032675">
    <property type="entry name" value="LRR_dom_sf"/>
</dbReference>
<evidence type="ECO:0000256" key="16">
    <source>
        <dbReference type="ARBA" id="ARBA00022989"/>
    </source>
</evidence>
<keyword evidence="6" id="KW-0723">Serine/threonine-protein kinase</keyword>
<evidence type="ECO:0000256" key="13">
    <source>
        <dbReference type="ARBA" id="ARBA00022741"/>
    </source>
</evidence>
<feature type="transmembrane region" description="Helical" evidence="22">
    <location>
        <begin position="651"/>
        <end position="672"/>
    </location>
</feature>
<evidence type="ECO:0000313" key="25">
    <source>
        <dbReference type="EMBL" id="EEF36308.1"/>
    </source>
</evidence>
<dbReference type="FunFam" id="3.80.10.10:FF:000288">
    <property type="entry name" value="LRR receptor-like serine/threonine-protein kinase EFR"/>
    <property type="match status" value="1"/>
</dbReference>
<keyword evidence="19" id="KW-0325">Glycoprotein</keyword>
<dbReference type="InterPro" id="IPR011009">
    <property type="entry name" value="Kinase-like_dom_sf"/>
</dbReference>
<keyword evidence="25" id="KW-0560">Oxidoreductase</keyword>